<evidence type="ECO:0000259" key="2">
    <source>
        <dbReference type="PROSITE" id="PS51677"/>
    </source>
</evidence>
<dbReference type="CDD" id="cd10959">
    <property type="entry name" value="CE4_NodB_like_3"/>
    <property type="match status" value="1"/>
</dbReference>
<dbReference type="EMBL" id="CP001359">
    <property type="protein sequence ID" value="ACL64885.1"/>
    <property type="molecule type" value="Genomic_DNA"/>
</dbReference>
<keyword evidence="1" id="KW-0472">Membrane</keyword>
<dbReference type="RefSeq" id="WP_012632821.1">
    <property type="nucleotide sequence ID" value="NC_011891.1"/>
</dbReference>
<dbReference type="HOGENOM" id="CLU_021264_0_3_7"/>
<dbReference type="InterPro" id="IPR050248">
    <property type="entry name" value="Polysacc_deacetylase_ArnD"/>
</dbReference>
<dbReference type="GO" id="GO:0016810">
    <property type="term" value="F:hydrolase activity, acting on carbon-nitrogen (but not peptide) bonds"/>
    <property type="evidence" value="ECO:0007669"/>
    <property type="project" value="InterPro"/>
</dbReference>
<dbReference type="AlphaFoldDB" id="B8J530"/>
<protein>
    <submittedName>
        <fullName evidence="3">Polysaccharide deacetylase</fullName>
    </submittedName>
</protein>
<feature type="transmembrane region" description="Helical" evidence="1">
    <location>
        <begin position="36"/>
        <end position="57"/>
    </location>
</feature>
<dbReference type="Proteomes" id="UP000007089">
    <property type="component" value="Chromosome"/>
</dbReference>
<dbReference type="Gene3D" id="3.20.20.370">
    <property type="entry name" value="Glycoside hydrolase/deacetylase"/>
    <property type="match status" value="1"/>
</dbReference>
<dbReference type="PROSITE" id="PS51677">
    <property type="entry name" value="NODB"/>
    <property type="match status" value="1"/>
</dbReference>
<organism evidence="3 4">
    <name type="scientific">Anaeromyxobacter dehalogenans (strain ATCC BAA-258 / DSM 21875 / 2CP-1)</name>
    <dbReference type="NCBI Taxonomy" id="455488"/>
    <lineage>
        <taxon>Bacteria</taxon>
        <taxon>Pseudomonadati</taxon>
        <taxon>Myxococcota</taxon>
        <taxon>Myxococcia</taxon>
        <taxon>Myxococcales</taxon>
        <taxon>Cystobacterineae</taxon>
        <taxon>Anaeromyxobacteraceae</taxon>
        <taxon>Anaeromyxobacter</taxon>
    </lineage>
</organism>
<keyword evidence="4" id="KW-1185">Reference proteome</keyword>
<dbReference type="PANTHER" id="PTHR10587:SF137">
    <property type="entry name" value="4-DEOXY-4-FORMAMIDO-L-ARABINOSE-PHOSPHOUNDECAPRENOL DEFORMYLASE ARND-RELATED"/>
    <property type="match status" value="1"/>
</dbReference>
<evidence type="ECO:0000256" key="1">
    <source>
        <dbReference type="SAM" id="Phobius"/>
    </source>
</evidence>
<keyword evidence="1" id="KW-0812">Transmembrane</keyword>
<proteinExistence type="predicted"/>
<dbReference type="GO" id="GO:0005975">
    <property type="term" value="P:carbohydrate metabolic process"/>
    <property type="evidence" value="ECO:0007669"/>
    <property type="project" value="InterPro"/>
</dbReference>
<evidence type="ECO:0000313" key="3">
    <source>
        <dbReference type="EMBL" id="ACL64885.1"/>
    </source>
</evidence>
<reference evidence="3" key="1">
    <citation type="submission" date="2009-01" db="EMBL/GenBank/DDBJ databases">
        <title>Complete sequence of Anaeromyxobacter dehalogenans 2CP-1.</title>
        <authorList>
            <consortium name="US DOE Joint Genome Institute"/>
            <person name="Lucas S."/>
            <person name="Copeland A."/>
            <person name="Lapidus A."/>
            <person name="Glavina del Rio T."/>
            <person name="Dalin E."/>
            <person name="Tice H."/>
            <person name="Bruce D."/>
            <person name="Goodwin L."/>
            <person name="Pitluck S."/>
            <person name="Saunders E."/>
            <person name="Brettin T."/>
            <person name="Detter J.C."/>
            <person name="Han C."/>
            <person name="Larimer F."/>
            <person name="Land M."/>
            <person name="Hauser L."/>
            <person name="Kyrpides N."/>
            <person name="Ovchinnikova G."/>
            <person name="Beliaev A.S."/>
            <person name="Richardson P."/>
        </authorList>
    </citation>
    <scope>NUCLEOTIDE SEQUENCE</scope>
    <source>
        <strain evidence="3">2CP-1</strain>
    </source>
</reference>
<accession>B8J530</accession>
<dbReference type="PANTHER" id="PTHR10587">
    <property type="entry name" value="GLYCOSYL TRANSFERASE-RELATED"/>
    <property type="match status" value="1"/>
</dbReference>
<feature type="domain" description="NodB homology" evidence="2">
    <location>
        <begin position="72"/>
        <end position="257"/>
    </location>
</feature>
<dbReference type="KEGG" id="acp:A2cp1_1541"/>
<keyword evidence="1" id="KW-1133">Transmembrane helix</keyword>
<name>B8J530_ANAD2</name>
<evidence type="ECO:0000313" key="4">
    <source>
        <dbReference type="Proteomes" id="UP000007089"/>
    </source>
</evidence>
<dbReference type="Pfam" id="PF01522">
    <property type="entry name" value="Polysacc_deac_1"/>
    <property type="match status" value="1"/>
</dbReference>
<dbReference type="InterPro" id="IPR011330">
    <property type="entry name" value="Glyco_hydro/deAcase_b/a-brl"/>
</dbReference>
<dbReference type="InterPro" id="IPR002509">
    <property type="entry name" value="NODB_dom"/>
</dbReference>
<sequence>MPARKRLAVALAVLGGVALLALAAWLAIRGRPGPGAALGLATVAAALGVLQALWVPFDLTGRSLRRGPPGSRAVALTFDDGPSDDTPAVLAALDRAGVRATFFVLGEAARRAPERVREVARRGHLVALHGDTHAKLLLAGPRRVAAELDRCADAIRAAGVEPAPLFRAPHGFRGPFLGPALRRRGLTLVGWTRGVFDTERPGAEAIAASASRRMRPGEILLLHDGCATPGIDPRRDQTAAAVPEIVRRWREAGYAFVTLDAFAAPRGAEGGAGAAARGGA</sequence>
<gene>
    <name evidence="3" type="ordered locus">A2cp1_1541</name>
</gene>
<dbReference type="SUPFAM" id="SSF88713">
    <property type="entry name" value="Glycoside hydrolase/deacetylase"/>
    <property type="match status" value="1"/>
</dbReference>